<dbReference type="AlphaFoldDB" id="A0A835IE07"/>
<dbReference type="InterPro" id="IPR040256">
    <property type="entry name" value="At4g02000-like"/>
</dbReference>
<evidence type="ECO:0000313" key="1">
    <source>
        <dbReference type="EMBL" id="KAF9614838.1"/>
    </source>
</evidence>
<proteinExistence type="predicted"/>
<dbReference type="Proteomes" id="UP000631114">
    <property type="component" value="Unassembled WGS sequence"/>
</dbReference>
<dbReference type="PANTHER" id="PTHR31286">
    <property type="entry name" value="GLYCINE-RICH CELL WALL STRUCTURAL PROTEIN 1.8-LIKE"/>
    <property type="match status" value="1"/>
</dbReference>
<dbReference type="OrthoDB" id="1931768at2759"/>
<sequence>MWLHTLKMQRLDFARVCVVVSSTSKYPKSLNFKLRNGKELKIGVEYTWIPICSHCVKFEHNTNKCPHKPVNASPQTQATITAIPPVLTSNEIPVNVTREEVTPPQTCNVTSNAPEAIENTNPATTIIGTIQVNQPQASTTTSKTPQVIQNSHPAAAVECSNRFSSLETISEILPDTTAEETTPPTEKEIPFCREHGMYQLLVEEGNDVEDDFSEGEAEIFGIKSKKLALVTQLMLL</sequence>
<dbReference type="PANTHER" id="PTHR31286:SF180">
    <property type="entry name" value="OS10G0362600 PROTEIN"/>
    <property type="match status" value="1"/>
</dbReference>
<gene>
    <name evidence="1" type="ORF">IFM89_020894</name>
</gene>
<comment type="caution">
    <text evidence="1">The sequence shown here is derived from an EMBL/GenBank/DDBJ whole genome shotgun (WGS) entry which is preliminary data.</text>
</comment>
<organism evidence="1 2">
    <name type="scientific">Coptis chinensis</name>
    <dbReference type="NCBI Taxonomy" id="261450"/>
    <lineage>
        <taxon>Eukaryota</taxon>
        <taxon>Viridiplantae</taxon>
        <taxon>Streptophyta</taxon>
        <taxon>Embryophyta</taxon>
        <taxon>Tracheophyta</taxon>
        <taxon>Spermatophyta</taxon>
        <taxon>Magnoliopsida</taxon>
        <taxon>Ranunculales</taxon>
        <taxon>Ranunculaceae</taxon>
        <taxon>Coptidoideae</taxon>
        <taxon>Coptis</taxon>
    </lineage>
</organism>
<name>A0A835IE07_9MAGN</name>
<keyword evidence="2" id="KW-1185">Reference proteome</keyword>
<accession>A0A835IE07</accession>
<dbReference type="EMBL" id="JADFTS010000003">
    <property type="protein sequence ID" value="KAF9614838.1"/>
    <property type="molecule type" value="Genomic_DNA"/>
</dbReference>
<evidence type="ECO:0000313" key="2">
    <source>
        <dbReference type="Proteomes" id="UP000631114"/>
    </source>
</evidence>
<evidence type="ECO:0008006" key="3">
    <source>
        <dbReference type="Google" id="ProtNLM"/>
    </source>
</evidence>
<reference evidence="1 2" key="1">
    <citation type="submission" date="2020-10" db="EMBL/GenBank/DDBJ databases">
        <title>The Coptis chinensis genome and diversification of protoberbering-type alkaloids.</title>
        <authorList>
            <person name="Wang B."/>
            <person name="Shu S."/>
            <person name="Song C."/>
            <person name="Liu Y."/>
        </authorList>
    </citation>
    <scope>NUCLEOTIDE SEQUENCE [LARGE SCALE GENOMIC DNA]</scope>
    <source>
        <strain evidence="1">HL-2020</strain>
        <tissue evidence="1">Leaf</tissue>
    </source>
</reference>
<protein>
    <recommendedName>
        <fullName evidence="3">DUF4283 domain-containing protein</fullName>
    </recommendedName>
</protein>